<feature type="transmembrane region" description="Helical" evidence="9">
    <location>
        <begin position="6"/>
        <end position="26"/>
    </location>
</feature>
<name>A1ZCB1_MICM2</name>
<protein>
    <recommendedName>
        <fullName evidence="9">Cobalamin biosynthesis protein CobD</fullName>
    </recommendedName>
</protein>
<evidence type="ECO:0000313" key="10">
    <source>
        <dbReference type="EMBL" id="EAY31913.1"/>
    </source>
</evidence>
<evidence type="ECO:0000256" key="7">
    <source>
        <dbReference type="ARBA" id="ARBA00022989"/>
    </source>
</evidence>
<dbReference type="GO" id="GO:0009236">
    <property type="term" value="P:cobalamin biosynthetic process"/>
    <property type="evidence" value="ECO:0007669"/>
    <property type="project" value="UniProtKB-UniRule"/>
</dbReference>
<keyword evidence="10" id="KW-0436">Ligase</keyword>
<feature type="transmembrane region" description="Helical" evidence="9">
    <location>
        <begin position="56"/>
        <end position="77"/>
    </location>
</feature>
<keyword evidence="11" id="KW-1185">Reference proteome</keyword>
<dbReference type="AlphaFoldDB" id="A1ZCB1"/>
<dbReference type="eggNOG" id="COG1270">
    <property type="taxonomic scope" value="Bacteria"/>
</dbReference>
<dbReference type="RefSeq" id="WP_002692724.1">
    <property type="nucleotide sequence ID" value="NZ_AAWS01000001.1"/>
</dbReference>
<evidence type="ECO:0000256" key="8">
    <source>
        <dbReference type="ARBA" id="ARBA00023136"/>
    </source>
</evidence>
<feature type="transmembrane region" description="Helical" evidence="9">
    <location>
        <begin position="161"/>
        <end position="182"/>
    </location>
</feature>
<comment type="function">
    <text evidence="9">Converts cobyric acid to cobinamide by the addition of aminopropanol on the F carboxylic group.</text>
</comment>
<dbReference type="InterPro" id="IPR004485">
    <property type="entry name" value="Cobalamin_biosynth_CobD/CbiB"/>
</dbReference>
<dbReference type="Pfam" id="PF03186">
    <property type="entry name" value="CobD_Cbib"/>
    <property type="match status" value="1"/>
</dbReference>
<keyword evidence="4 9" id="KW-1003">Cell membrane</keyword>
<keyword evidence="6 9" id="KW-0812">Transmembrane</keyword>
<keyword evidence="8 9" id="KW-0472">Membrane</keyword>
<evidence type="ECO:0000256" key="5">
    <source>
        <dbReference type="ARBA" id="ARBA00022573"/>
    </source>
</evidence>
<evidence type="ECO:0000256" key="9">
    <source>
        <dbReference type="HAMAP-Rule" id="MF_00024"/>
    </source>
</evidence>
<sequence>MHSYIGESILPCLPLLLGYLLDLLLGDPRRLPHPIRWFGNSISLGEKLLNRGRARFLKGALLTTGLVALVFISLAFAEKWMNQLHPLAGILLGTLGVFYGLANKSLIQEGKAVFDTLDQQGLEAGRKRLAWIVGRDTGQLSPQQVRVAVFETMSENLSDGVVAPLFFYALFGVPGIMAYKMVNTLDSMIGYRNDRYEQFGKFAARLDDLLNFVPARLTALLMALVSFNGRALCFVYKYGRQHKSPNAGYPEAALAGILNCRFGGPNKYHGVWVPKPYIGQQERPISHHEFGRVAVINHLTTALMVGFIVGLCIIGTLPLI</sequence>
<comment type="caution">
    <text evidence="10">The sequence shown here is derived from an EMBL/GenBank/DDBJ whole genome shotgun (WGS) entry which is preliminary data.</text>
</comment>
<reference evidence="10 11" key="1">
    <citation type="submission" date="2007-01" db="EMBL/GenBank/DDBJ databases">
        <authorList>
            <person name="Haygood M."/>
            <person name="Podell S."/>
            <person name="Anderson C."/>
            <person name="Hopkinson B."/>
            <person name="Roe K."/>
            <person name="Barbeau K."/>
            <person name="Gaasterland T."/>
            <person name="Ferriera S."/>
            <person name="Johnson J."/>
            <person name="Kravitz S."/>
            <person name="Beeson K."/>
            <person name="Sutton G."/>
            <person name="Rogers Y.-H."/>
            <person name="Friedman R."/>
            <person name="Frazier M."/>
            <person name="Venter J.C."/>
        </authorList>
    </citation>
    <scope>NUCLEOTIDE SEQUENCE [LARGE SCALE GENOMIC DNA]</scope>
    <source>
        <strain evidence="10 11">ATCC 23134</strain>
    </source>
</reference>
<dbReference type="GO" id="GO:0048472">
    <property type="term" value="F:threonine-phosphate decarboxylase activity"/>
    <property type="evidence" value="ECO:0007669"/>
    <property type="project" value="InterPro"/>
</dbReference>
<organism evidence="10 11">
    <name type="scientific">Microscilla marina ATCC 23134</name>
    <dbReference type="NCBI Taxonomy" id="313606"/>
    <lineage>
        <taxon>Bacteria</taxon>
        <taxon>Pseudomonadati</taxon>
        <taxon>Bacteroidota</taxon>
        <taxon>Cytophagia</taxon>
        <taxon>Cytophagales</taxon>
        <taxon>Microscillaceae</taxon>
        <taxon>Microscilla</taxon>
    </lineage>
</organism>
<dbReference type="Proteomes" id="UP000004095">
    <property type="component" value="Unassembled WGS sequence"/>
</dbReference>
<dbReference type="PANTHER" id="PTHR34308">
    <property type="entry name" value="COBALAMIN BIOSYNTHESIS PROTEIN CBIB"/>
    <property type="match status" value="1"/>
</dbReference>
<feature type="transmembrane region" description="Helical" evidence="9">
    <location>
        <begin position="217"/>
        <end position="236"/>
    </location>
</feature>
<comment type="pathway">
    <text evidence="2 9">Cofactor biosynthesis; adenosylcobalamin biosynthesis.</text>
</comment>
<dbReference type="GO" id="GO:0016874">
    <property type="term" value="F:ligase activity"/>
    <property type="evidence" value="ECO:0007669"/>
    <property type="project" value="UniProtKB-KW"/>
</dbReference>
<dbReference type="GO" id="GO:0015420">
    <property type="term" value="F:ABC-type vitamin B12 transporter activity"/>
    <property type="evidence" value="ECO:0007669"/>
    <property type="project" value="UniProtKB-UniRule"/>
</dbReference>
<proteinExistence type="inferred from homology"/>
<evidence type="ECO:0000313" key="11">
    <source>
        <dbReference type="Proteomes" id="UP000004095"/>
    </source>
</evidence>
<dbReference type="OrthoDB" id="9811967at2"/>
<keyword evidence="5 9" id="KW-0169">Cobalamin biosynthesis</keyword>
<dbReference type="UniPathway" id="UPA00148"/>
<comment type="subcellular location">
    <subcellularLocation>
        <location evidence="1 9">Cell membrane</location>
        <topology evidence="1 9">Multi-pass membrane protein</topology>
    </subcellularLocation>
</comment>
<dbReference type="GO" id="GO:0005886">
    <property type="term" value="C:plasma membrane"/>
    <property type="evidence" value="ECO:0007669"/>
    <property type="project" value="UniProtKB-SubCell"/>
</dbReference>
<dbReference type="EMBL" id="AAWS01000001">
    <property type="protein sequence ID" value="EAY31913.1"/>
    <property type="molecule type" value="Genomic_DNA"/>
</dbReference>
<dbReference type="NCBIfam" id="TIGR00380">
    <property type="entry name" value="cobal_cbiB"/>
    <property type="match status" value="1"/>
</dbReference>
<feature type="transmembrane region" description="Helical" evidence="9">
    <location>
        <begin position="293"/>
        <end position="317"/>
    </location>
</feature>
<evidence type="ECO:0000256" key="2">
    <source>
        <dbReference type="ARBA" id="ARBA00004953"/>
    </source>
</evidence>
<evidence type="ECO:0000256" key="4">
    <source>
        <dbReference type="ARBA" id="ARBA00022475"/>
    </source>
</evidence>
<feature type="transmembrane region" description="Helical" evidence="9">
    <location>
        <begin position="83"/>
        <end position="102"/>
    </location>
</feature>
<evidence type="ECO:0000256" key="1">
    <source>
        <dbReference type="ARBA" id="ARBA00004651"/>
    </source>
</evidence>
<dbReference type="HAMAP" id="MF_00024">
    <property type="entry name" value="CobD_CbiB"/>
    <property type="match status" value="1"/>
</dbReference>
<dbReference type="PANTHER" id="PTHR34308:SF1">
    <property type="entry name" value="COBALAMIN BIOSYNTHESIS PROTEIN CBIB"/>
    <property type="match status" value="1"/>
</dbReference>
<accession>A1ZCB1</accession>
<gene>
    <name evidence="9" type="primary">cobD</name>
    <name evidence="10" type="ORF">M23134_01942</name>
</gene>
<evidence type="ECO:0000256" key="6">
    <source>
        <dbReference type="ARBA" id="ARBA00022692"/>
    </source>
</evidence>
<evidence type="ECO:0000256" key="3">
    <source>
        <dbReference type="ARBA" id="ARBA00006263"/>
    </source>
</evidence>
<comment type="similarity">
    <text evidence="3 9">Belongs to the CobD/CbiB family.</text>
</comment>
<keyword evidence="7 9" id="KW-1133">Transmembrane helix</keyword>